<dbReference type="Proteomes" id="UP000885660">
    <property type="component" value="Unassembled WGS sequence"/>
</dbReference>
<feature type="domain" description="Copper amine oxidase-like N-terminal" evidence="1">
    <location>
        <begin position="255"/>
        <end position="334"/>
    </location>
</feature>
<dbReference type="EMBL" id="DRBC01000294">
    <property type="protein sequence ID" value="HDN85065.1"/>
    <property type="molecule type" value="Genomic_DNA"/>
</dbReference>
<dbReference type="Pfam" id="PF07833">
    <property type="entry name" value="Cu_amine_oxidN1"/>
    <property type="match status" value="1"/>
</dbReference>
<dbReference type="InterPro" id="IPR036582">
    <property type="entry name" value="Mao_N_sf"/>
</dbReference>
<reference evidence="2" key="1">
    <citation type="journal article" date="2020" name="mSystems">
        <title>Genome- and Community-Level Interaction Insights into Carbon Utilization and Element Cycling Functions of Hydrothermarchaeota in Hydrothermal Sediment.</title>
        <authorList>
            <person name="Zhou Z."/>
            <person name="Liu Y."/>
            <person name="Xu W."/>
            <person name="Pan J."/>
            <person name="Luo Z.H."/>
            <person name="Li M."/>
        </authorList>
    </citation>
    <scope>NUCLEOTIDE SEQUENCE [LARGE SCALE GENOMIC DNA]</scope>
    <source>
        <strain evidence="2">HyVt-219</strain>
    </source>
</reference>
<evidence type="ECO:0000259" key="1">
    <source>
        <dbReference type="Pfam" id="PF07833"/>
    </source>
</evidence>
<dbReference type="Gene3D" id="2.60.40.10">
    <property type="entry name" value="Immunoglobulins"/>
    <property type="match status" value="1"/>
</dbReference>
<dbReference type="Pfam" id="PF09136">
    <property type="entry name" value="Glucodextran_B"/>
    <property type="match status" value="1"/>
</dbReference>
<comment type="caution">
    <text evidence="2">The sequence shown here is derived from an EMBL/GenBank/DDBJ whole genome shotgun (WGS) entry which is preliminary data.</text>
</comment>
<organism evidence="2">
    <name type="scientific">Aerophobetes bacterium</name>
    <dbReference type="NCBI Taxonomy" id="2030807"/>
    <lineage>
        <taxon>Bacteria</taxon>
        <taxon>Candidatus Aerophobota</taxon>
    </lineage>
</organism>
<accession>A0A7V0QRA9</accession>
<gene>
    <name evidence="2" type="ORF">ENG47_04845</name>
</gene>
<dbReference type="AlphaFoldDB" id="A0A7V0QRA9"/>
<feature type="non-terminal residue" evidence="2">
    <location>
        <position position="1"/>
    </location>
</feature>
<sequence>NTWNKYTGVITPPEGTHVLYYFAKDHLGSEELPKSLVFKLDATPPVIMNLNIKEGMYVNTESIEITGNISEPLSVLLIQGKRVPIGSSGFFKTDVSLNEGTNTISFVVIDVAGNRSFRGVKVIRDTIPPDIEIEYPSPWITVHTKVIEVKGKTEPGVELKVNGKSITVREDGRFVGEIKLNRSGTNALEFVVKDKAGNITRESVAVILILKVRIELFIGKREAFVNDMRKMLDYPPFIHKGRTMVPLRFISEGFGADVEWDPVVRVATITFSNEKEVVMKVSPDSNVASLNGKPYIMDVEPVIKEGRIFVPIRFVAEAFGSDVKWFLEERKVVIIYPRGG</sequence>
<evidence type="ECO:0000313" key="2">
    <source>
        <dbReference type="EMBL" id="HDN85065.1"/>
    </source>
</evidence>
<proteinExistence type="predicted"/>
<dbReference type="SUPFAM" id="SSF55383">
    <property type="entry name" value="Copper amine oxidase, domain N"/>
    <property type="match status" value="2"/>
</dbReference>
<name>A0A7V0QRA9_UNCAE</name>
<protein>
    <submittedName>
        <fullName evidence="2">Copper amine oxidase N-terminal domain-containing protein</fullName>
    </submittedName>
</protein>
<dbReference type="InterPro" id="IPR013783">
    <property type="entry name" value="Ig-like_fold"/>
</dbReference>
<dbReference type="InterPro" id="IPR012854">
    <property type="entry name" value="Cu_amine_oxidase-like_N"/>
</dbReference>
<dbReference type="Gene3D" id="3.30.457.10">
    <property type="entry name" value="Copper amine oxidase-like, N-terminal domain"/>
    <property type="match status" value="2"/>
</dbReference>